<comment type="caution">
    <text evidence="2">The sequence shown here is derived from an EMBL/GenBank/DDBJ whole genome shotgun (WGS) entry which is preliminary data.</text>
</comment>
<gene>
    <name evidence="2" type="ORF">Sya03_56950</name>
</gene>
<protein>
    <submittedName>
        <fullName evidence="2">Uncharacterized protein</fullName>
    </submittedName>
</protein>
<dbReference type="AlphaFoldDB" id="A0A8J4DME2"/>
<evidence type="ECO:0000313" key="2">
    <source>
        <dbReference type="EMBL" id="GIJ06343.1"/>
    </source>
</evidence>
<feature type="region of interest" description="Disordered" evidence="1">
    <location>
        <begin position="1"/>
        <end position="35"/>
    </location>
</feature>
<dbReference type="RefSeq" id="WP_203941529.1">
    <property type="nucleotide sequence ID" value="NZ_BAAAGJ010000013.1"/>
</dbReference>
<proteinExistence type="predicted"/>
<keyword evidence="3" id="KW-1185">Reference proteome</keyword>
<organism evidence="2 3">
    <name type="scientific">Spirilliplanes yamanashiensis</name>
    <dbReference type="NCBI Taxonomy" id="42233"/>
    <lineage>
        <taxon>Bacteria</taxon>
        <taxon>Bacillati</taxon>
        <taxon>Actinomycetota</taxon>
        <taxon>Actinomycetes</taxon>
        <taxon>Micromonosporales</taxon>
        <taxon>Micromonosporaceae</taxon>
        <taxon>Spirilliplanes</taxon>
    </lineage>
</organism>
<reference evidence="2" key="1">
    <citation type="submission" date="2021-01" db="EMBL/GenBank/DDBJ databases">
        <title>Whole genome shotgun sequence of Spirilliplanes yamanashiensis NBRC 15828.</title>
        <authorList>
            <person name="Komaki H."/>
            <person name="Tamura T."/>
        </authorList>
    </citation>
    <scope>NUCLEOTIDE SEQUENCE</scope>
    <source>
        <strain evidence="2">NBRC 15828</strain>
    </source>
</reference>
<name>A0A8J4DME2_9ACTN</name>
<sequence>MHRPAAVRAGARSQLPAPYPRIGPPGDGSRHPERGLKEVGAFIDKGGNNFWGVEVHKIGGKQYVLASDRDYGLYIFKV</sequence>
<evidence type="ECO:0000256" key="1">
    <source>
        <dbReference type="SAM" id="MobiDB-lite"/>
    </source>
</evidence>
<dbReference type="Proteomes" id="UP000652013">
    <property type="component" value="Unassembled WGS sequence"/>
</dbReference>
<evidence type="ECO:0000313" key="3">
    <source>
        <dbReference type="Proteomes" id="UP000652013"/>
    </source>
</evidence>
<dbReference type="EMBL" id="BOOY01000041">
    <property type="protein sequence ID" value="GIJ06343.1"/>
    <property type="molecule type" value="Genomic_DNA"/>
</dbReference>
<accession>A0A8J4DME2</accession>